<dbReference type="GO" id="GO:0016787">
    <property type="term" value="F:hydrolase activity"/>
    <property type="evidence" value="ECO:0007669"/>
    <property type="project" value="UniProtKB-KW"/>
</dbReference>
<dbReference type="PROSITE" id="PS51462">
    <property type="entry name" value="NUDIX"/>
    <property type="match status" value="1"/>
</dbReference>
<dbReference type="SUPFAM" id="SSF55811">
    <property type="entry name" value="Nudix"/>
    <property type="match status" value="1"/>
</dbReference>
<feature type="domain" description="Nudix hydrolase" evidence="3">
    <location>
        <begin position="40"/>
        <end position="170"/>
    </location>
</feature>
<dbReference type="EMBL" id="JXBZ01000008">
    <property type="protein sequence ID" value="KJY48616.1"/>
    <property type="molecule type" value="Genomic_DNA"/>
</dbReference>
<dbReference type="GO" id="GO:0005829">
    <property type="term" value="C:cytosol"/>
    <property type="evidence" value="ECO:0007669"/>
    <property type="project" value="TreeGrafter"/>
</dbReference>
<sequence>MNLKEELLNNKRLFTGKIFNLDIEEVRLPNGQTAQREIVHHHGAVAVMAFVNDCLLLVEQWREPIQRLTLEIPAGKVEPGPQNLEDEALRELNEETGYQCPTLERITGFYSTPGFTDEYLTLFYAPHLEPVTHKRPLDEDEFLKVHLLTYQQVQEKIQTGEICDAKTLMAILVWEKLRLKEHYHE</sequence>
<evidence type="ECO:0000256" key="2">
    <source>
        <dbReference type="ARBA" id="ARBA00022801"/>
    </source>
</evidence>
<evidence type="ECO:0000313" key="4">
    <source>
        <dbReference type="EMBL" id="KJY48616.1"/>
    </source>
</evidence>
<dbReference type="PANTHER" id="PTHR11839:SF18">
    <property type="entry name" value="NUDIX HYDROLASE DOMAIN-CONTAINING PROTEIN"/>
    <property type="match status" value="1"/>
</dbReference>
<dbReference type="GO" id="GO:0019693">
    <property type="term" value="P:ribose phosphate metabolic process"/>
    <property type="evidence" value="ECO:0007669"/>
    <property type="project" value="TreeGrafter"/>
</dbReference>
<dbReference type="STRING" id="1218508.JG29_10190"/>
<dbReference type="Gene3D" id="3.90.79.10">
    <property type="entry name" value="Nucleoside Triphosphate Pyrophosphohydrolase"/>
    <property type="match status" value="1"/>
</dbReference>
<dbReference type="InterPro" id="IPR000086">
    <property type="entry name" value="NUDIX_hydrolase_dom"/>
</dbReference>
<dbReference type="Proteomes" id="UP000033695">
    <property type="component" value="Unassembled WGS sequence"/>
</dbReference>
<dbReference type="HOGENOM" id="CLU_062658_5_1_9"/>
<organism evidence="4 5">
    <name type="scientific">Bombilactobacillus mellis</name>
    <dbReference type="NCBI Taxonomy" id="1218508"/>
    <lineage>
        <taxon>Bacteria</taxon>
        <taxon>Bacillati</taxon>
        <taxon>Bacillota</taxon>
        <taxon>Bacilli</taxon>
        <taxon>Lactobacillales</taxon>
        <taxon>Lactobacillaceae</taxon>
        <taxon>Bombilactobacillus</taxon>
    </lineage>
</organism>
<reference evidence="4 5" key="1">
    <citation type="submission" date="2014-12" db="EMBL/GenBank/DDBJ databases">
        <title>Comparative genomics of the lactic acid bacteria isolated from the honey bee gut.</title>
        <authorList>
            <person name="Ellegaard K.M."/>
            <person name="Tamarit D."/>
            <person name="Javelind E."/>
            <person name="Olofsson T."/>
            <person name="Andersson S.G."/>
            <person name="Vasquez A."/>
        </authorList>
    </citation>
    <scope>NUCLEOTIDE SEQUENCE [LARGE SCALE GENOMIC DNA]</scope>
    <source>
        <strain evidence="4 5">Hon2</strain>
    </source>
</reference>
<dbReference type="Pfam" id="PF00293">
    <property type="entry name" value="NUDIX"/>
    <property type="match status" value="1"/>
</dbReference>
<dbReference type="FunFam" id="3.90.79.10:FF:000024">
    <property type="entry name" value="ADP-ribose pyrophosphatase"/>
    <property type="match status" value="1"/>
</dbReference>
<dbReference type="GO" id="GO:0006753">
    <property type="term" value="P:nucleoside phosphate metabolic process"/>
    <property type="evidence" value="ECO:0007669"/>
    <property type="project" value="TreeGrafter"/>
</dbReference>
<evidence type="ECO:0000259" key="3">
    <source>
        <dbReference type="PROSITE" id="PS51462"/>
    </source>
</evidence>
<comment type="caution">
    <text evidence="4">The sequence shown here is derived from an EMBL/GenBank/DDBJ whole genome shotgun (WGS) entry which is preliminary data.</text>
</comment>
<accession>A0A0F4KTS8</accession>
<dbReference type="InterPro" id="IPR015797">
    <property type="entry name" value="NUDIX_hydrolase-like_dom_sf"/>
</dbReference>
<evidence type="ECO:0000256" key="1">
    <source>
        <dbReference type="ARBA" id="ARBA00001946"/>
    </source>
</evidence>
<name>A0A0F4KTS8_9LACO</name>
<keyword evidence="2" id="KW-0378">Hydrolase</keyword>
<gene>
    <name evidence="4" type="primary">nudF</name>
    <name evidence="4" type="ORF">JG29_10190</name>
</gene>
<protein>
    <submittedName>
        <fullName evidence="4">ADP-ribose pyrophosphatase</fullName>
    </submittedName>
</protein>
<dbReference type="PATRIC" id="fig|1218508.4.peg.1004"/>
<dbReference type="OrthoDB" id="9806150at2"/>
<dbReference type="RefSeq" id="WP_045922880.1">
    <property type="nucleotide sequence ID" value="NZ_JBHTHW010000008.1"/>
</dbReference>
<keyword evidence="5" id="KW-1185">Reference proteome</keyword>
<proteinExistence type="predicted"/>
<dbReference type="PANTHER" id="PTHR11839">
    <property type="entry name" value="UDP/ADP-SUGAR PYROPHOSPHATASE"/>
    <property type="match status" value="1"/>
</dbReference>
<dbReference type="CDD" id="cd03424">
    <property type="entry name" value="NUDIX_ADPRase_Nudt5_UGPPase_Nudt14"/>
    <property type="match status" value="1"/>
</dbReference>
<dbReference type="AlphaFoldDB" id="A0A0F4KTS8"/>
<evidence type="ECO:0000313" key="5">
    <source>
        <dbReference type="Proteomes" id="UP000033695"/>
    </source>
</evidence>
<comment type="cofactor">
    <cofactor evidence="1">
        <name>Mg(2+)</name>
        <dbReference type="ChEBI" id="CHEBI:18420"/>
    </cofactor>
</comment>